<dbReference type="EMBL" id="VUMN01000015">
    <property type="protein sequence ID" value="MSS58719.1"/>
    <property type="molecule type" value="Genomic_DNA"/>
</dbReference>
<dbReference type="SUPFAM" id="SSF47789">
    <property type="entry name" value="C-terminal domain of RNA polymerase alpha subunit"/>
    <property type="match status" value="1"/>
</dbReference>
<reference evidence="2 3" key="1">
    <citation type="submission" date="2019-08" db="EMBL/GenBank/DDBJ databases">
        <title>In-depth cultivation of the pig gut microbiome towards novel bacterial diversity and tailored functional studies.</title>
        <authorList>
            <person name="Wylensek D."/>
            <person name="Hitch T.C.A."/>
            <person name="Clavel T."/>
        </authorList>
    </citation>
    <scope>NUCLEOTIDE SEQUENCE [LARGE SCALE GENOMIC DNA]</scope>
    <source>
        <strain evidence="2 3">Oil+RF-744-GAM-WT-6</strain>
    </source>
</reference>
<dbReference type="InterPro" id="IPR011260">
    <property type="entry name" value="RNAP_asu_C"/>
</dbReference>
<dbReference type="GO" id="GO:0003677">
    <property type="term" value="F:DNA binding"/>
    <property type="evidence" value="ECO:0007669"/>
    <property type="project" value="InterPro"/>
</dbReference>
<evidence type="ECO:0000259" key="1">
    <source>
        <dbReference type="Pfam" id="PF03118"/>
    </source>
</evidence>
<gene>
    <name evidence="2" type="ORF">FYJ51_07345</name>
</gene>
<evidence type="ECO:0000313" key="2">
    <source>
        <dbReference type="EMBL" id="MSS58719.1"/>
    </source>
</evidence>
<dbReference type="AlphaFoldDB" id="A0A7X2NSJ9"/>
<feature type="domain" description="RNA polymerase alpha subunit C-terminal" evidence="1">
    <location>
        <begin position="126"/>
        <end position="180"/>
    </location>
</feature>
<dbReference type="GO" id="GO:0003899">
    <property type="term" value="F:DNA-directed RNA polymerase activity"/>
    <property type="evidence" value="ECO:0007669"/>
    <property type="project" value="InterPro"/>
</dbReference>
<dbReference type="InterPro" id="IPR036388">
    <property type="entry name" value="WH-like_DNA-bd_sf"/>
</dbReference>
<protein>
    <recommendedName>
        <fullName evidence="1">RNA polymerase alpha subunit C-terminal domain-containing protein</fullName>
    </recommendedName>
</protein>
<dbReference type="GO" id="GO:0006351">
    <property type="term" value="P:DNA-templated transcription"/>
    <property type="evidence" value="ECO:0007669"/>
    <property type="project" value="InterPro"/>
</dbReference>
<dbReference type="Proteomes" id="UP000461880">
    <property type="component" value="Unassembled WGS sequence"/>
</dbReference>
<dbReference type="Gene3D" id="1.10.10.10">
    <property type="entry name" value="Winged helix-like DNA-binding domain superfamily/Winged helix DNA-binding domain"/>
    <property type="match status" value="1"/>
</dbReference>
<keyword evidence="3" id="KW-1185">Reference proteome</keyword>
<dbReference type="SUPFAM" id="SSF88659">
    <property type="entry name" value="Sigma3 and sigma4 domains of RNA polymerase sigma factors"/>
    <property type="match status" value="1"/>
</dbReference>
<proteinExistence type="predicted"/>
<dbReference type="Pfam" id="PF03118">
    <property type="entry name" value="RNA_pol_A_CTD"/>
    <property type="match status" value="1"/>
</dbReference>
<dbReference type="Gene3D" id="1.10.150.20">
    <property type="entry name" value="5' to 3' exonuclease, C-terminal subdomain"/>
    <property type="match status" value="1"/>
</dbReference>
<comment type="caution">
    <text evidence="2">The sequence shown here is derived from an EMBL/GenBank/DDBJ whole genome shotgun (WGS) entry which is preliminary data.</text>
</comment>
<dbReference type="InterPro" id="IPR013324">
    <property type="entry name" value="RNA_pol_sigma_r3/r4-like"/>
</dbReference>
<name>A0A7X2NSJ9_9FIRM</name>
<organism evidence="2 3">
    <name type="scientific">Stecheria intestinalis</name>
    <dbReference type="NCBI Taxonomy" id="2606630"/>
    <lineage>
        <taxon>Bacteria</taxon>
        <taxon>Bacillati</taxon>
        <taxon>Bacillota</taxon>
        <taxon>Erysipelotrichia</taxon>
        <taxon>Erysipelotrichales</taxon>
        <taxon>Erysipelotrichaceae</taxon>
        <taxon>Stecheria</taxon>
    </lineage>
</organism>
<sequence length="192" mass="21579">MISENTYLNEYPLNLLIDVYEQAGIPFDPACYAMTEDQRNGLEQAVFSLSARLQRFLRKRYLEGQSCRAIAVSEDISEARVRTALHRLLKNLSRPENMDLIQNGLQIVLEKQKAAIAGIVDDPRAEKITLEQLNLTVRSYNLLKAAELFTVKDILKSEQEGRLSAIRLLGEQGRKEVLAKAEAAMVKDGDAS</sequence>
<evidence type="ECO:0000313" key="3">
    <source>
        <dbReference type="Proteomes" id="UP000461880"/>
    </source>
</evidence>
<dbReference type="RefSeq" id="WP_154504596.1">
    <property type="nucleotide sequence ID" value="NZ_VUMN01000015.1"/>
</dbReference>
<accession>A0A7X2NSJ9</accession>